<dbReference type="InterPro" id="IPR024078">
    <property type="entry name" value="LmbE-like_dom_sf"/>
</dbReference>
<dbReference type="Proteomes" id="UP001442841">
    <property type="component" value="Chromosome"/>
</dbReference>
<dbReference type="PANTHER" id="PTHR12993:SF26">
    <property type="entry name" value="1D-MYO-INOSITOL 2-ACETAMIDO-2-DEOXY-ALPHA-D-GLUCOPYRANOSIDE DEACETYLASE"/>
    <property type="match status" value="1"/>
</dbReference>
<dbReference type="EMBL" id="CP154795">
    <property type="protein sequence ID" value="XAN08463.1"/>
    <property type="molecule type" value="Genomic_DNA"/>
</dbReference>
<reference evidence="5 6" key="1">
    <citation type="submission" date="2024-04" db="EMBL/GenBank/DDBJ databases">
        <title>Isolation of an actinomycete strain from pig manure.</title>
        <authorList>
            <person name="Gong T."/>
            <person name="Yu Z."/>
            <person name="An M."/>
            <person name="Wei C."/>
            <person name="Yang W."/>
            <person name="Liu L."/>
        </authorList>
    </citation>
    <scope>NUCLEOTIDE SEQUENCE [LARGE SCALE GENOMIC DNA]</scope>
    <source>
        <strain evidence="5 6">ZF39</strain>
    </source>
</reference>
<evidence type="ECO:0000256" key="1">
    <source>
        <dbReference type="ARBA" id="ARBA00022723"/>
    </source>
</evidence>
<dbReference type="SUPFAM" id="SSF102588">
    <property type="entry name" value="LmbE-like"/>
    <property type="match status" value="1"/>
</dbReference>
<dbReference type="Pfam" id="PF02585">
    <property type="entry name" value="PIG-L"/>
    <property type="match status" value="1"/>
</dbReference>
<dbReference type="EC" id="3.5.1.103" evidence="4"/>
<keyword evidence="3" id="KW-0862">Zinc</keyword>
<keyword evidence="2 5" id="KW-0378">Hydrolase</keyword>
<keyword evidence="6" id="KW-1185">Reference proteome</keyword>
<dbReference type="PANTHER" id="PTHR12993">
    <property type="entry name" value="N-ACETYLGLUCOSAMINYL-PHOSPHATIDYLINOSITOL DE-N-ACETYLASE-RELATED"/>
    <property type="match status" value="1"/>
</dbReference>
<dbReference type="InterPro" id="IPR017810">
    <property type="entry name" value="Mycothiol_biosynthesis_MshB"/>
</dbReference>
<dbReference type="RefSeq" id="WP_425309918.1">
    <property type="nucleotide sequence ID" value="NZ_CP154795.1"/>
</dbReference>
<evidence type="ECO:0000256" key="2">
    <source>
        <dbReference type="ARBA" id="ARBA00022801"/>
    </source>
</evidence>
<evidence type="ECO:0000313" key="5">
    <source>
        <dbReference type="EMBL" id="XAN08463.1"/>
    </source>
</evidence>
<organism evidence="5 6">
    <name type="scientific">Ammonicoccus fulvus</name>
    <dbReference type="NCBI Taxonomy" id="3138240"/>
    <lineage>
        <taxon>Bacteria</taxon>
        <taxon>Bacillati</taxon>
        <taxon>Actinomycetota</taxon>
        <taxon>Actinomycetes</taxon>
        <taxon>Propionibacteriales</taxon>
        <taxon>Propionibacteriaceae</taxon>
        <taxon>Ammonicoccus</taxon>
    </lineage>
</organism>
<evidence type="ECO:0000256" key="4">
    <source>
        <dbReference type="NCBIfam" id="TIGR03445"/>
    </source>
</evidence>
<sequence length="298" mass="32843">MTDSHGLLLVHAHPDDEVTTTGITMARAVADGSRVTLVTCTLGEEGDVVVEDLSHLKDHDGAALAQHRIGELDAAMVALGVTDYLRLGHDGKYRDSGMAVDEHGRPIPVPTPHDSAFWRADLREAATDLVPVIRDRKPAVLITYDDYGNYGHPDHIQAHRVAMYATQLAAAPSYRRDLGEAWQIPRVLWSTMSESWFREGLRWMRDHDSENRWTDIDPEGPMPPMVAPDEDIAVTVHAPEFAARKLQAFRAHASQIGEDSPFFTMARLIGDEAWATEWFKLGAGAPLPPGATDIFAGL</sequence>
<keyword evidence="1" id="KW-0479">Metal-binding</keyword>
<accession>A0ABZ3FUL0</accession>
<dbReference type="InterPro" id="IPR003737">
    <property type="entry name" value="GlcNAc_PI_deacetylase-related"/>
</dbReference>
<evidence type="ECO:0000256" key="3">
    <source>
        <dbReference type="ARBA" id="ARBA00022833"/>
    </source>
</evidence>
<evidence type="ECO:0000313" key="6">
    <source>
        <dbReference type="Proteomes" id="UP001442841"/>
    </source>
</evidence>
<protein>
    <recommendedName>
        <fullName evidence="4">N-acetyl-1-D-myo-inositol-2-amino-2-deoxy-alpha-D-glucopyranoside deacetylase</fullName>
        <ecNumber evidence="4">3.5.1.103</ecNumber>
    </recommendedName>
</protein>
<dbReference type="Gene3D" id="3.40.50.10320">
    <property type="entry name" value="LmbE-like"/>
    <property type="match status" value="1"/>
</dbReference>
<dbReference type="NCBIfam" id="TIGR03445">
    <property type="entry name" value="mycothiol_MshB"/>
    <property type="match status" value="1"/>
</dbReference>
<dbReference type="GO" id="GO:0035595">
    <property type="term" value="F:N-acetylglucosaminylinositol deacetylase activity"/>
    <property type="evidence" value="ECO:0007669"/>
    <property type="project" value="UniProtKB-EC"/>
</dbReference>
<proteinExistence type="predicted"/>
<name>A0ABZ3FUL0_9ACTN</name>
<gene>
    <name evidence="5" type="primary">mshB</name>
    <name evidence="5" type="ORF">AADG42_14525</name>
</gene>